<dbReference type="InterPro" id="IPR036812">
    <property type="entry name" value="NAD(P)_OxRdtase_dom_sf"/>
</dbReference>
<evidence type="ECO:0000313" key="3">
    <source>
        <dbReference type="EMBL" id="MDR6289661.1"/>
    </source>
</evidence>
<keyword evidence="4" id="KW-1185">Reference proteome</keyword>
<dbReference type="CDD" id="cd19102">
    <property type="entry name" value="AKR_unchar"/>
    <property type="match status" value="1"/>
</dbReference>
<sequence length="342" mass="36337">MTEITPAGGTALPTRRFGTTDMAITRVGFGAWAIGGAGWASAWGSQDDDESVAAIRHAAEVGINWIDTAAVYGLGHSEEIVGRALREIPAAQRPYVFTKGGLIWNEADRTANSKRIGAAASLRGEVEASLRRLGVERIDLYQLHWPVDDGTPVETYWQTFLDLKREGKVRAVGLSNHNVEQLTRAASVGHVDSLQPPFSAIRRDIAAAELPWCAAHDTAVIVYSPMQSGLLTGAFTAERAAALPKDDWRSRAPNFTGDGLVRNLALAEALKPVAARRGTSVAVVAVAWTLSWPAVTGAIVGARSPAQVDGWLDAASLELTREDLAEIATAIETTGAGTGPVR</sequence>
<dbReference type="Gene3D" id="3.20.20.100">
    <property type="entry name" value="NADP-dependent oxidoreductase domain"/>
    <property type="match status" value="1"/>
</dbReference>
<dbReference type="Proteomes" id="UP001262410">
    <property type="component" value="Unassembled WGS sequence"/>
</dbReference>
<proteinExistence type="predicted"/>
<dbReference type="Pfam" id="PF00248">
    <property type="entry name" value="Aldo_ket_red"/>
    <property type="match status" value="1"/>
</dbReference>
<organism evidence="3 4">
    <name type="scientific">Inquilinus ginsengisoli</name>
    <dbReference type="NCBI Taxonomy" id="363840"/>
    <lineage>
        <taxon>Bacteria</taxon>
        <taxon>Pseudomonadati</taxon>
        <taxon>Pseudomonadota</taxon>
        <taxon>Alphaproteobacteria</taxon>
        <taxon>Rhodospirillales</taxon>
        <taxon>Rhodospirillaceae</taxon>
        <taxon>Inquilinus</taxon>
    </lineage>
</organism>
<dbReference type="EMBL" id="JAVDPW010000003">
    <property type="protein sequence ID" value="MDR6289661.1"/>
    <property type="molecule type" value="Genomic_DNA"/>
</dbReference>
<dbReference type="SUPFAM" id="SSF51430">
    <property type="entry name" value="NAD(P)-linked oxidoreductase"/>
    <property type="match status" value="1"/>
</dbReference>
<feature type="domain" description="NADP-dependent oxidoreductase" evidence="2">
    <location>
        <begin position="27"/>
        <end position="330"/>
    </location>
</feature>
<accession>A0ABU1JM19</accession>
<dbReference type="InterPro" id="IPR023210">
    <property type="entry name" value="NADP_OxRdtase_dom"/>
</dbReference>
<comment type="caution">
    <text evidence="3">The sequence shown here is derived from an EMBL/GenBank/DDBJ whole genome shotgun (WGS) entry which is preliminary data.</text>
</comment>
<evidence type="ECO:0000259" key="2">
    <source>
        <dbReference type="Pfam" id="PF00248"/>
    </source>
</evidence>
<dbReference type="PANTHER" id="PTHR43364:SF4">
    <property type="entry name" value="NAD(P)-LINKED OXIDOREDUCTASE SUPERFAMILY PROTEIN"/>
    <property type="match status" value="1"/>
</dbReference>
<reference evidence="3 4" key="1">
    <citation type="submission" date="2023-07" db="EMBL/GenBank/DDBJ databases">
        <title>Sorghum-associated microbial communities from plants grown in Nebraska, USA.</title>
        <authorList>
            <person name="Schachtman D."/>
        </authorList>
    </citation>
    <scope>NUCLEOTIDE SEQUENCE [LARGE SCALE GENOMIC DNA]</scope>
    <source>
        <strain evidence="3 4">584</strain>
    </source>
</reference>
<gene>
    <name evidence="3" type="ORF">E9232_002176</name>
</gene>
<dbReference type="RefSeq" id="WP_309793940.1">
    <property type="nucleotide sequence ID" value="NZ_JAVDPW010000003.1"/>
</dbReference>
<protein>
    <submittedName>
        <fullName evidence="3">Aryl-alcohol dehydrogenase-like predicted oxidoreductase</fullName>
    </submittedName>
</protein>
<evidence type="ECO:0000256" key="1">
    <source>
        <dbReference type="ARBA" id="ARBA00023002"/>
    </source>
</evidence>
<name>A0ABU1JM19_9PROT</name>
<dbReference type="PANTHER" id="PTHR43364">
    <property type="entry name" value="NADH-SPECIFIC METHYLGLYOXAL REDUCTASE-RELATED"/>
    <property type="match status" value="1"/>
</dbReference>
<dbReference type="InterPro" id="IPR050523">
    <property type="entry name" value="AKR_Detox_Biosynth"/>
</dbReference>
<evidence type="ECO:0000313" key="4">
    <source>
        <dbReference type="Proteomes" id="UP001262410"/>
    </source>
</evidence>
<keyword evidence="1" id="KW-0560">Oxidoreductase</keyword>